<dbReference type="Proteomes" id="UP000257067">
    <property type="component" value="Unassembled WGS sequence"/>
</dbReference>
<reference evidence="1 2" key="1">
    <citation type="submission" date="2018-04" db="EMBL/GenBank/DDBJ databases">
        <title>Novel Campyloabacter and Helicobacter Species and Strains.</title>
        <authorList>
            <person name="Mannion A.J."/>
            <person name="Shen Z."/>
            <person name="Fox J.G."/>
        </authorList>
    </citation>
    <scope>NUCLEOTIDE SEQUENCE [LARGE SCALE GENOMIC DNA]</scope>
    <source>
        <strain evidence="1 2">ATCC 700242</strain>
    </source>
</reference>
<dbReference type="Gene3D" id="1.25.40.10">
    <property type="entry name" value="Tetratricopeptide repeat domain"/>
    <property type="match status" value="1"/>
</dbReference>
<dbReference type="SUPFAM" id="SSF81901">
    <property type="entry name" value="HCP-like"/>
    <property type="match status" value="1"/>
</dbReference>
<accession>A0A3D8IVG4</accession>
<dbReference type="OrthoDB" id="9772133at2"/>
<dbReference type="AlphaFoldDB" id="A0A3D8IVG4"/>
<organism evidence="1 2">
    <name type="scientific">Helicobacter cholecystus</name>
    <dbReference type="NCBI Taxonomy" id="45498"/>
    <lineage>
        <taxon>Bacteria</taxon>
        <taxon>Pseudomonadati</taxon>
        <taxon>Campylobacterota</taxon>
        <taxon>Epsilonproteobacteria</taxon>
        <taxon>Campylobacterales</taxon>
        <taxon>Helicobacteraceae</taxon>
        <taxon>Helicobacter</taxon>
    </lineage>
</organism>
<dbReference type="RefSeq" id="WP_104725086.1">
    <property type="nucleotide sequence ID" value="NZ_FZNE01000015.1"/>
</dbReference>
<name>A0A3D8IVG4_9HELI</name>
<dbReference type="PROSITE" id="PS51257">
    <property type="entry name" value="PROKAR_LIPOPROTEIN"/>
    <property type="match status" value="1"/>
</dbReference>
<sequence>MGNFLSKVFLVTLVIVLSGCKGKVENLKEALSKYQDRNFKEALFYFERACLEGQIYACQMTASLYLNGKAGSKSKAKSLKALEYACQWGDTSSCKITYHSYNTLALSPLANKMLEYGCQGGESELCSQLALNLYKNKNFKSSLETANKACYGGSLKGCHFYLALAQKYNPDPLKIKAIEIQIQKLIPQKKI</sequence>
<protein>
    <submittedName>
        <fullName evidence="1">Sel1 repeat family protein</fullName>
    </submittedName>
</protein>
<dbReference type="EMBL" id="NXLU01000003">
    <property type="protein sequence ID" value="RDU69248.1"/>
    <property type="molecule type" value="Genomic_DNA"/>
</dbReference>
<evidence type="ECO:0000313" key="2">
    <source>
        <dbReference type="Proteomes" id="UP000257067"/>
    </source>
</evidence>
<gene>
    <name evidence="1" type="ORF">CQA62_03660</name>
</gene>
<comment type="caution">
    <text evidence="1">The sequence shown here is derived from an EMBL/GenBank/DDBJ whole genome shotgun (WGS) entry which is preliminary data.</text>
</comment>
<evidence type="ECO:0000313" key="1">
    <source>
        <dbReference type="EMBL" id="RDU69248.1"/>
    </source>
</evidence>
<proteinExistence type="predicted"/>
<dbReference type="InterPro" id="IPR011990">
    <property type="entry name" value="TPR-like_helical_dom_sf"/>
</dbReference>
<keyword evidence="2" id="KW-1185">Reference proteome</keyword>